<dbReference type="AlphaFoldDB" id="A0A1Y1UVR6"/>
<dbReference type="SUPFAM" id="SSF48371">
    <property type="entry name" value="ARM repeat"/>
    <property type="match status" value="1"/>
</dbReference>
<dbReference type="InterPro" id="IPR057990">
    <property type="entry name" value="TPR_SYO1"/>
</dbReference>
<dbReference type="InterPro" id="IPR011989">
    <property type="entry name" value="ARM-like"/>
</dbReference>
<dbReference type="SMART" id="SM00185">
    <property type="entry name" value="ARM"/>
    <property type="match status" value="2"/>
</dbReference>
<dbReference type="InterPro" id="IPR052616">
    <property type="entry name" value="SYO1-like"/>
</dbReference>
<dbReference type="EMBL" id="MCFH01000070">
    <property type="protein sequence ID" value="ORX42155.1"/>
    <property type="molecule type" value="Genomic_DNA"/>
</dbReference>
<gene>
    <name evidence="3" type="ORF">BCR36DRAFT_362947</name>
</gene>
<reference evidence="3 4" key="1">
    <citation type="submission" date="2016-08" db="EMBL/GenBank/DDBJ databases">
        <title>Genomes of anaerobic fungi encode conserved fungal cellulosomes for biomass hydrolysis.</title>
        <authorList>
            <consortium name="DOE Joint Genome Institute"/>
            <person name="Haitjema C.H."/>
            <person name="Gilmore S.P."/>
            <person name="Henske J.K."/>
            <person name="Solomon K.V."/>
            <person name="De Groot R."/>
            <person name="Kuo A."/>
            <person name="Mondo S.J."/>
            <person name="Salamov A.A."/>
            <person name="Labutti K."/>
            <person name="Zhao Z."/>
            <person name="Chiniquy J."/>
            <person name="Barry K."/>
            <person name="Brewer H.M."/>
            <person name="Purvine S.O."/>
            <person name="Wright A.T."/>
            <person name="Boxma B."/>
            <person name="Van Alen T."/>
            <person name="Hackstein J.H."/>
            <person name="Baker S.E."/>
            <person name="Grigoriev I.V."/>
            <person name="O'Malley M.A."/>
        </authorList>
    </citation>
    <scope>NUCLEOTIDE SEQUENCE [LARGE SCALE GENOMIC DNA]</scope>
    <source>
        <strain evidence="4">finn</strain>
    </source>
</reference>
<protein>
    <submittedName>
        <fullName evidence="3">ARM repeat-containing protein</fullName>
    </submittedName>
</protein>
<name>A0A1Y1UVR6_9FUNG</name>
<proteinExistence type="inferred from homology"/>
<keyword evidence="4" id="KW-1185">Reference proteome</keyword>
<evidence type="ECO:0000313" key="3">
    <source>
        <dbReference type="EMBL" id="ORX42155.1"/>
    </source>
</evidence>
<sequence length="686" mass="78026">MGKVNNKKLKRRKRPTATNPLSVLNSIDDINDNVQEKIADALPLIEKLSSTDANERAWAAAGVANLIQNDEARKYLLKNNLLGKLMNGLTDPTNEVVIEAAGALRNLINVDNTICLELYNRNILGSITPLLPKINALISNTLIPIDNNDKDIKTKKFENKIAYDYSEQIINIIWTMSETSDKFTKDILSCNIVQFLMEFIKALDKLPFNLVNVAAQCLNTITEENEDVYKYFTETPDYINVLKTIASGQIPIANEWENNGILLKLLSSSILYNIRNIISFSMDELYSIIFNSISSCLDYKTSDSIKEMVALAEKMKIEDQKIVQKTKNLKNKELIDNEGKPTYERAKVLESHLTIIQLSLEILANVCSEDLNDGMNNEEIMDEGMEMDEQDEENAFLEEMDRINEMQNEDDINDNANDERSKYIINNGIIGKIITYCENFYEYNDNVKNYASSYVNNTNIIQLRSINALNNILMMMPKEWYVNNINDVKNMWGWLYGLAGKASGLLSANNEEKNSLNDIIESIVNTMWSIIRAVDSLNMNEIKIIPSEEQVSSLIATYNNVNITDDLRVRCVGVLGLFAKLQGNVSLNKVIGDFLINIPSNCKNMEIVCEALNGIYDAYGDKSYDYDGPVFVNGGYLSILKQSYPIVQRNTKSIDKRKKRELRDRADETLYNLRAFIQYKLNESRC</sequence>
<dbReference type="Proteomes" id="UP000193719">
    <property type="component" value="Unassembled WGS sequence"/>
</dbReference>
<organism evidence="3 4">
    <name type="scientific">Piromyces finnis</name>
    <dbReference type="NCBI Taxonomy" id="1754191"/>
    <lineage>
        <taxon>Eukaryota</taxon>
        <taxon>Fungi</taxon>
        <taxon>Fungi incertae sedis</taxon>
        <taxon>Chytridiomycota</taxon>
        <taxon>Chytridiomycota incertae sedis</taxon>
        <taxon>Neocallimastigomycetes</taxon>
        <taxon>Neocallimastigales</taxon>
        <taxon>Neocallimastigaceae</taxon>
        <taxon>Piromyces</taxon>
    </lineage>
</organism>
<dbReference type="GO" id="GO:0042273">
    <property type="term" value="P:ribosomal large subunit biogenesis"/>
    <property type="evidence" value="ECO:0007669"/>
    <property type="project" value="TreeGrafter"/>
</dbReference>
<dbReference type="OrthoDB" id="288703at2759"/>
<dbReference type="CDD" id="cd13394">
    <property type="entry name" value="Syo1_like"/>
    <property type="match status" value="1"/>
</dbReference>
<dbReference type="PANTHER" id="PTHR13347">
    <property type="entry name" value="HEAT REPEAT-CONTAINING PROTEIN 3"/>
    <property type="match status" value="1"/>
</dbReference>
<accession>A0A1Y1UVR6</accession>
<reference evidence="3 4" key="2">
    <citation type="submission" date="2016-08" db="EMBL/GenBank/DDBJ databases">
        <title>Pervasive Adenine N6-methylation of Active Genes in Fungi.</title>
        <authorList>
            <consortium name="DOE Joint Genome Institute"/>
            <person name="Mondo S.J."/>
            <person name="Dannebaum R.O."/>
            <person name="Kuo R.C."/>
            <person name="Labutti K."/>
            <person name="Haridas S."/>
            <person name="Kuo A."/>
            <person name="Salamov A."/>
            <person name="Ahrendt S.R."/>
            <person name="Lipzen A."/>
            <person name="Sullivan W."/>
            <person name="Andreopoulos W.B."/>
            <person name="Clum A."/>
            <person name="Lindquist E."/>
            <person name="Daum C."/>
            <person name="Ramamoorthy G.K."/>
            <person name="Gryganskyi A."/>
            <person name="Culley D."/>
            <person name="Magnuson J.K."/>
            <person name="James T.Y."/>
            <person name="O'Malley M.A."/>
            <person name="Stajich J.E."/>
            <person name="Spatafora J.W."/>
            <person name="Visel A."/>
            <person name="Grigoriev I.V."/>
        </authorList>
    </citation>
    <scope>NUCLEOTIDE SEQUENCE [LARGE SCALE GENOMIC DNA]</scope>
    <source>
        <strain evidence="4">finn</strain>
    </source>
</reference>
<evidence type="ECO:0000259" key="2">
    <source>
        <dbReference type="Pfam" id="PF25567"/>
    </source>
</evidence>
<dbReference type="STRING" id="1754191.A0A1Y1UVR6"/>
<feature type="domain" description="SYO1-like TPR repeats" evidence="2">
    <location>
        <begin position="419"/>
        <end position="683"/>
    </location>
</feature>
<dbReference type="PANTHER" id="PTHR13347:SF1">
    <property type="entry name" value="HEAT REPEAT-CONTAINING PROTEIN 3"/>
    <property type="match status" value="1"/>
</dbReference>
<dbReference type="InterPro" id="IPR016024">
    <property type="entry name" value="ARM-type_fold"/>
</dbReference>
<dbReference type="GO" id="GO:0051082">
    <property type="term" value="F:unfolded protein binding"/>
    <property type="evidence" value="ECO:0007669"/>
    <property type="project" value="TreeGrafter"/>
</dbReference>
<dbReference type="InterPro" id="IPR000225">
    <property type="entry name" value="Armadillo"/>
</dbReference>
<dbReference type="Pfam" id="PF25567">
    <property type="entry name" value="TPR_SYO1"/>
    <property type="match status" value="1"/>
</dbReference>
<dbReference type="GO" id="GO:0006606">
    <property type="term" value="P:protein import into nucleus"/>
    <property type="evidence" value="ECO:0007669"/>
    <property type="project" value="TreeGrafter"/>
</dbReference>
<comment type="caution">
    <text evidence="3">The sequence shown here is derived from an EMBL/GenBank/DDBJ whole genome shotgun (WGS) entry which is preliminary data.</text>
</comment>
<comment type="similarity">
    <text evidence="1">Belongs to the nuclear import and ribosome assembly adapter family.</text>
</comment>
<evidence type="ECO:0000313" key="4">
    <source>
        <dbReference type="Proteomes" id="UP000193719"/>
    </source>
</evidence>
<evidence type="ECO:0000256" key="1">
    <source>
        <dbReference type="ARBA" id="ARBA00049983"/>
    </source>
</evidence>
<dbReference type="Gene3D" id="1.25.10.10">
    <property type="entry name" value="Leucine-rich Repeat Variant"/>
    <property type="match status" value="1"/>
</dbReference>